<dbReference type="EMBL" id="RBUQ01000263">
    <property type="protein sequence ID" value="RMV32246.1"/>
    <property type="molecule type" value="Genomic_DNA"/>
</dbReference>
<sequence>MKILEQVKKKRRSVNLTPKVIRVAPDNSDRYPQRTFDAAQDTSGTLSNGQIGK</sequence>
<name>A0A0N0WSX6_PSEYM</name>
<protein>
    <submittedName>
        <fullName evidence="2">Uncharacterized protein</fullName>
    </submittedName>
</protein>
<feature type="region of interest" description="Disordered" evidence="1">
    <location>
        <begin position="24"/>
        <end position="53"/>
    </location>
</feature>
<evidence type="ECO:0000313" key="2">
    <source>
        <dbReference type="EMBL" id="RML48306.1"/>
    </source>
</evidence>
<dbReference type="Proteomes" id="UP000271631">
    <property type="component" value="Unassembled WGS sequence"/>
</dbReference>
<evidence type="ECO:0000313" key="3">
    <source>
        <dbReference type="EMBL" id="RMV32246.1"/>
    </source>
</evidence>
<dbReference type="EMBL" id="RBNL01003560">
    <property type="protein sequence ID" value="RML48306.1"/>
    <property type="molecule type" value="Genomic_DNA"/>
</dbReference>
<organism evidence="2 5">
    <name type="scientific">Pseudomonas syringae pv. maculicola</name>
    <dbReference type="NCBI Taxonomy" id="59511"/>
    <lineage>
        <taxon>Bacteria</taxon>
        <taxon>Pseudomonadati</taxon>
        <taxon>Pseudomonadota</taxon>
        <taxon>Gammaproteobacteria</taxon>
        <taxon>Pseudomonadales</taxon>
        <taxon>Pseudomonadaceae</taxon>
        <taxon>Pseudomonas</taxon>
    </lineage>
</organism>
<accession>A0A0N0WSX6</accession>
<evidence type="ECO:0000256" key="1">
    <source>
        <dbReference type="SAM" id="MobiDB-lite"/>
    </source>
</evidence>
<dbReference type="Proteomes" id="UP000282378">
    <property type="component" value="Unassembled WGS sequence"/>
</dbReference>
<evidence type="ECO:0000313" key="4">
    <source>
        <dbReference type="Proteomes" id="UP000271631"/>
    </source>
</evidence>
<proteinExistence type="predicted"/>
<evidence type="ECO:0000313" key="5">
    <source>
        <dbReference type="Proteomes" id="UP000282378"/>
    </source>
</evidence>
<gene>
    <name evidence="3" type="ORF">ALP13_102380</name>
    <name evidence="2" type="ORF">APX70_07966</name>
</gene>
<reference evidence="4 5" key="1">
    <citation type="submission" date="2018-08" db="EMBL/GenBank/DDBJ databases">
        <title>Recombination of ecologically and evolutionarily significant loci maintains genetic cohesion in the Pseudomonas syringae species complex.</title>
        <authorList>
            <person name="Dillon M."/>
            <person name="Thakur S."/>
            <person name="Almeida R.N.D."/>
            <person name="Weir B.S."/>
            <person name="Guttman D.S."/>
        </authorList>
    </citation>
    <scope>NUCLEOTIDE SEQUENCE [LARGE SCALE GENOMIC DNA]</scope>
    <source>
        <strain evidence="2 5">88_10</strain>
        <strain evidence="3 4">ICMP 11281</strain>
    </source>
</reference>
<comment type="caution">
    <text evidence="2">The sequence shown here is derived from an EMBL/GenBank/DDBJ whole genome shotgun (WGS) entry which is preliminary data.</text>
</comment>
<dbReference type="AlphaFoldDB" id="A0A0N0WSX6"/>
<feature type="compositionally biased region" description="Polar residues" evidence="1">
    <location>
        <begin position="40"/>
        <end position="53"/>
    </location>
</feature>